<feature type="region of interest" description="Disordered" evidence="1">
    <location>
        <begin position="1"/>
        <end position="84"/>
    </location>
</feature>
<proteinExistence type="predicted"/>
<reference evidence="2" key="1">
    <citation type="submission" date="2019-08" db="EMBL/GenBank/DDBJ databases">
        <authorList>
            <person name="Kucharzyk K."/>
            <person name="Murdoch R.W."/>
            <person name="Higgins S."/>
            <person name="Loffler F."/>
        </authorList>
    </citation>
    <scope>NUCLEOTIDE SEQUENCE</scope>
</reference>
<evidence type="ECO:0000313" key="2">
    <source>
        <dbReference type="EMBL" id="MPN17316.1"/>
    </source>
</evidence>
<name>A0A645FU76_9ZZZZ</name>
<evidence type="ECO:0000256" key="1">
    <source>
        <dbReference type="SAM" id="MobiDB-lite"/>
    </source>
</evidence>
<protein>
    <submittedName>
        <fullName evidence="2">Uncharacterized protein</fullName>
    </submittedName>
</protein>
<organism evidence="2">
    <name type="scientific">bioreactor metagenome</name>
    <dbReference type="NCBI Taxonomy" id="1076179"/>
    <lineage>
        <taxon>unclassified sequences</taxon>
        <taxon>metagenomes</taxon>
        <taxon>ecological metagenomes</taxon>
    </lineage>
</organism>
<feature type="compositionally biased region" description="Basic and acidic residues" evidence="1">
    <location>
        <begin position="61"/>
        <end position="84"/>
    </location>
</feature>
<feature type="compositionally biased region" description="Basic and acidic residues" evidence="1">
    <location>
        <begin position="42"/>
        <end position="54"/>
    </location>
</feature>
<gene>
    <name evidence="2" type="ORF">SDC9_164669</name>
</gene>
<comment type="caution">
    <text evidence="2">The sequence shown here is derived from an EMBL/GenBank/DDBJ whole genome shotgun (WGS) entry which is preliminary data.</text>
</comment>
<sequence>MARSHADQGDRDQDQHGIELGRERQAEHAAGDEGVLAAPDQQADRRQHDREHVPVDQAVQCDDRRCSDEQRVPDSHRTGVTDPG</sequence>
<dbReference type="EMBL" id="VSSQ01064413">
    <property type="protein sequence ID" value="MPN17316.1"/>
    <property type="molecule type" value="Genomic_DNA"/>
</dbReference>
<accession>A0A645FU76</accession>
<dbReference type="AlphaFoldDB" id="A0A645FU76"/>
<feature type="compositionally biased region" description="Basic and acidic residues" evidence="1">
    <location>
        <begin position="1"/>
        <end position="31"/>
    </location>
</feature>